<gene>
    <name evidence="1" type="ORF">HMPREF9712_01575</name>
</gene>
<accession>A0ABN0EBL1</accession>
<comment type="caution">
    <text evidence="1">The sequence shown here is derived from an EMBL/GenBank/DDBJ whole genome shotgun (WGS) entry which is preliminary data.</text>
</comment>
<evidence type="ECO:0000313" key="2">
    <source>
        <dbReference type="Proteomes" id="UP000005402"/>
    </source>
</evidence>
<organism evidence="1 2">
    <name type="scientific">Myroides odoratimimus CCUG 10230</name>
    <dbReference type="NCBI Taxonomy" id="883150"/>
    <lineage>
        <taxon>Bacteria</taxon>
        <taxon>Pseudomonadati</taxon>
        <taxon>Bacteroidota</taxon>
        <taxon>Flavobacteriia</taxon>
        <taxon>Flavobacteriales</taxon>
        <taxon>Flavobacteriaceae</taxon>
        <taxon>Myroides</taxon>
    </lineage>
</organism>
<dbReference type="EMBL" id="AGEC02000020">
    <property type="protein sequence ID" value="EHO10470.1"/>
    <property type="molecule type" value="Genomic_DNA"/>
</dbReference>
<evidence type="ECO:0000313" key="1">
    <source>
        <dbReference type="EMBL" id="EHO10470.1"/>
    </source>
</evidence>
<dbReference type="Proteomes" id="UP000005402">
    <property type="component" value="Unassembled WGS sequence"/>
</dbReference>
<reference evidence="1" key="1">
    <citation type="submission" date="2012-07" db="EMBL/GenBank/DDBJ databases">
        <title>The Genome Sequence of Myroides odoratimimus CCUG 10230.</title>
        <authorList>
            <consortium name="The Broad Institute Genome Sequencing Platform"/>
            <person name="Earl A."/>
            <person name="Ward D."/>
            <person name="Feldgarden M."/>
            <person name="Gevers D."/>
            <person name="Huys G."/>
            <person name="Walker B."/>
            <person name="Young S.K."/>
            <person name="Zeng Q."/>
            <person name="Gargeya S."/>
            <person name="Fitzgerald M."/>
            <person name="Haas B."/>
            <person name="Abouelleil A."/>
            <person name="Alvarado L."/>
            <person name="Arachchi H.M."/>
            <person name="Berlin A.M."/>
            <person name="Chapman S.B."/>
            <person name="Goldberg J."/>
            <person name="Griggs A."/>
            <person name="Gujja S."/>
            <person name="Hansen M."/>
            <person name="Howarth C."/>
            <person name="Imamovic A."/>
            <person name="Larimer J."/>
            <person name="McCowen C."/>
            <person name="Montmayeur A."/>
            <person name="Murphy C."/>
            <person name="Neiman D."/>
            <person name="Pearson M."/>
            <person name="Priest M."/>
            <person name="Roberts A."/>
            <person name="Saif S."/>
            <person name="Shea T."/>
            <person name="Sisk P."/>
            <person name="Sykes S."/>
            <person name="Wortman J."/>
            <person name="Nusbaum C."/>
            <person name="Birren B."/>
        </authorList>
    </citation>
    <scope>NUCLEOTIDE SEQUENCE [LARGE SCALE GENOMIC DNA]</scope>
    <source>
        <strain evidence="1">CCUG 10230</strain>
    </source>
</reference>
<keyword evidence="2" id="KW-1185">Reference proteome</keyword>
<sequence length="31" mass="3671">MVQLKGFDDTEECEKELNFNTYMVQLKDQSS</sequence>
<protein>
    <submittedName>
        <fullName evidence="1">Uncharacterized protein</fullName>
    </submittedName>
</protein>
<name>A0ABN0EBL1_9FLAO</name>
<proteinExistence type="predicted"/>